<dbReference type="GO" id="GO:0051536">
    <property type="term" value="F:iron-sulfur cluster binding"/>
    <property type="evidence" value="ECO:0007669"/>
    <property type="project" value="UniProtKB-KW"/>
</dbReference>
<organism evidence="5">
    <name type="scientific">marine sediment metagenome</name>
    <dbReference type="NCBI Taxonomy" id="412755"/>
    <lineage>
        <taxon>unclassified sequences</taxon>
        <taxon>metagenomes</taxon>
        <taxon>ecological metagenomes</taxon>
    </lineage>
</organism>
<reference evidence="5" key="1">
    <citation type="journal article" date="2014" name="Front. Microbiol.">
        <title>High frequency of phylogenetically diverse reductive dehalogenase-homologous genes in deep subseafloor sedimentary metagenomes.</title>
        <authorList>
            <person name="Kawai M."/>
            <person name="Futagami T."/>
            <person name="Toyoda A."/>
            <person name="Takaki Y."/>
            <person name="Nishi S."/>
            <person name="Hori S."/>
            <person name="Arai W."/>
            <person name="Tsubouchi T."/>
            <person name="Morono Y."/>
            <person name="Uchiyama I."/>
            <person name="Ito T."/>
            <person name="Fujiyama A."/>
            <person name="Inagaki F."/>
            <person name="Takami H."/>
        </authorList>
    </citation>
    <scope>NUCLEOTIDE SEQUENCE</scope>
    <source>
        <strain evidence="5">Expedition CK06-06</strain>
    </source>
</reference>
<dbReference type="InterPro" id="IPR050377">
    <property type="entry name" value="Radical_SAM_PqqE_MftC-like"/>
</dbReference>
<evidence type="ECO:0000313" key="5">
    <source>
        <dbReference type="EMBL" id="GAF80579.1"/>
    </source>
</evidence>
<dbReference type="Gene3D" id="3.20.20.70">
    <property type="entry name" value="Aldolase class I"/>
    <property type="match status" value="1"/>
</dbReference>
<dbReference type="AlphaFoldDB" id="X0SHU2"/>
<dbReference type="EMBL" id="BARS01003291">
    <property type="protein sequence ID" value="GAF80579.1"/>
    <property type="molecule type" value="Genomic_DNA"/>
</dbReference>
<dbReference type="InterPro" id="IPR007197">
    <property type="entry name" value="rSAM"/>
</dbReference>
<dbReference type="SFLD" id="SFLDS00029">
    <property type="entry name" value="Radical_SAM"/>
    <property type="match status" value="1"/>
</dbReference>
<keyword evidence="2" id="KW-0479">Metal-binding</keyword>
<dbReference type="InterPro" id="IPR058240">
    <property type="entry name" value="rSAM_sf"/>
</dbReference>
<keyword evidence="4" id="KW-0411">Iron-sulfur</keyword>
<accession>X0SHU2</accession>
<comment type="caution">
    <text evidence="5">The sequence shown here is derived from an EMBL/GenBank/DDBJ whole genome shotgun (WGS) entry which is preliminary data.</text>
</comment>
<proteinExistence type="predicted"/>
<evidence type="ECO:0000256" key="1">
    <source>
        <dbReference type="ARBA" id="ARBA00022691"/>
    </source>
</evidence>
<evidence type="ECO:0008006" key="6">
    <source>
        <dbReference type="Google" id="ProtNLM"/>
    </source>
</evidence>
<protein>
    <recommendedName>
        <fullName evidence="6">Radical SAM core domain-containing protein</fullName>
    </recommendedName>
</protein>
<keyword evidence="3" id="KW-0408">Iron</keyword>
<sequence>MFKSNKKLKFYKSKNYNYIFNCKNGFFMRWGKNAEHNPDFSPVGPEIMDIEISTICSRTCNWCYKSNNSIGRYMNFNTFKKIFDKFPKTLTQIAFGIGDIDGNPDLFKIMQYCKDNSVIPNITINGERMEDVYYDKLAELCGAVAVSHYNDKTCFEAVEQLSKRGLKQVNIHKLLCRETYKNCFDLIDKSNNVKGLNAIVFLWLKPIGAKNIFIQLDSLGDYKKLVDYAMEKNKKIGFDSCSASSFLKTVKDRDNYKTLETLVEPCESTLFSYYINVDGIGYPCSFSENQTKGVDLLKIKDFMREVWYEREIKRFRKNLIGNIDNNKCRMCPIFDLKLKEK</sequence>
<dbReference type="PANTHER" id="PTHR11228">
    <property type="entry name" value="RADICAL SAM DOMAIN PROTEIN"/>
    <property type="match status" value="1"/>
</dbReference>
<name>X0SHU2_9ZZZZ</name>
<gene>
    <name evidence="5" type="ORF">S01H1_06365</name>
</gene>
<dbReference type="InterPro" id="IPR013785">
    <property type="entry name" value="Aldolase_TIM"/>
</dbReference>
<keyword evidence="1" id="KW-0949">S-adenosyl-L-methionine</keyword>
<dbReference type="GO" id="GO:0046872">
    <property type="term" value="F:metal ion binding"/>
    <property type="evidence" value="ECO:0007669"/>
    <property type="project" value="UniProtKB-KW"/>
</dbReference>
<evidence type="ECO:0000256" key="2">
    <source>
        <dbReference type="ARBA" id="ARBA00022723"/>
    </source>
</evidence>
<evidence type="ECO:0000256" key="3">
    <source>
        <dbReference type="ARBA" id="ARBA00023004"/>
    </source>
</evidence>
<evidence type="ECO:0000256" key="4">
    <source>
        <dbReference type="ARBA" id="ARBA00023014"/>
    </source>
</evidence>
<dbReference type="PANTHER" id="PTHR11228:SF34">
    <property type="entry name" value="TUNGSTEN-CONTAINING ALDEHYDE FERREDOXIN OXIDOREDUCTASE COFACTOR MODIFYING PROTEIN"/>
    <property type="match status" value="1"/>
</dbReference>
<dbReference type="SUPFAM" id="SSF102114">
    <property type="entry name" value="Radical SAM enzymes"/>
    <property type="match status" value="1"/>
</dbReference>
<dbReference type="GO" id="GO:0003824">
    <property type="term" value="F:catalytic activity"/>
    <property type="evidence" value="ECO:0007669"/>
    <property type="project" value="InterPro"/>
</dbReference>